<evidence type="ECO:0000256" key="9">
    <source>
        <dbReference type="ARBA" id="ARBA00023125"/>
    </source>
</evidence>
<dbReference type="Gene3D" id="3.30.160.60">
    <property type="entry name" value="Classic Zinc Finger"/>
    <property type="match status" value="10"/>
</dbReference>
<organism evidence="16">
    <name type="scientific">Spodoptera frugiperda</name>
    <name type="common">Fall armyworm</name>
    <dbReference type="NCBI Taxonomy" id="7108"/>
    <lineage>
        <taxon>Eukaryota</taxon>
        <taxon>Metazoa</taxon>
        <taxon>Ecdysozoa</taxon>
        <taxon>Arthropoda</taxon>
        <taxon>Hexapoda</taxon>
        <taxon>Insecta</taxon>
        <taxon>Pterygota</taxon>
        <taxon>Neoptera</taxon>
        <taxon>Endopterygota</taxon>
        <taxon>Lepidoptera</taxon>
        <taxon>Glossata</taxon>
        <taxon>Ditrysia</taxon>
        <taxon>Noctuoidea</taxon>
        <taxon>Noctuidae</taxon>
        <taxon>Amphipyrinae</taxon>
        <taxon>Spodoptera</taxon>
    </lineage>
</organism>
<keyword evidence="5" id="KW-0677">Repeat</keyword>
<accession>A0A2H1W5B4</accession>
<evidence type="ECO:0000259" key="15">
    <source>
        <dbReference type="PROSITE" id="PS51915"/>
    </source>
</evidence>
<keyword evidence="7 13" id="KW-0862">Zinc</keyword>
<feature type="domain" description="C2H2-type" evidence="14">
    <location>
        <begin position="546"/>
        <end position="573"/>
    </location>
</feature>
<dbReference type="Pfam" id="PF07776">
    <property type="entry name" value="zf-AD"/>
    <property type="match status" value="1"/>
</dbReference>
<evidence type="ECO:0000256" key="11">
    <source>
        <dbReference type="ARBA" id="ARBA00023242"/>
    </source>
</evidence>
<evidence type="ECO:0000256" key="7">
    <source>
        <dbReference type="ARBA" id="ARBA00022833"/>
    </source>
</evidence>
<dbReference type="InterPro" id="IPR036236">
    <property type="entry name" value="Znf_C2H2_sf"/>
</dbReference>
<evidence type="ECO:0000256" key="1">
    <source>
        <dbReference type="ARBA" id="ARBA00003767"/>
    </source>
</evidence>
<gene>
    <name evidence="16" type="ORF">SFRICE_020277</name>
</gene>
<evidence type="ECO:0000259" key="14">
    <source>
        <dbReference type="PROSITE" id="PS50157"/>
    </source>
</evidence>
<dbReference type="FunFam" id="3.30.160.60:FF:000512">
    <property type="entry name" value="zinc finger protein 197 isoform X1"/>
    <property type="match status" value="1"/>
</dbReference>
<feature type="domain" description="C2H2-type" evidence="14">
    <location>
        <begin position="574"/>
        <end position="601"/>
    </location>
</feature>
<dbReference type="GO" id="GO:0003677">
    <property type="term" value="F:DNA binding"/>
    <property type="evidence" value="ECO:0007669"/>
    <property type="project" value="UniProtKB-KW"/>
</dbReference>
<dbReference type="PROSITE" id="PS51915">
    <property type="entry name" value="ZAD"/>
    <property type="match status" value="1"/>
</dbReference>
<dbReference type="FunFam" id="3.30.160.60:FF:002455">
    <property type="entry name" value="FI03704p"/>
    <property type="match status" value="1"/>
</dbReference>
<dbReference type="SMART" id="SM00868">
    <property type="entry name" value="zf-AD"/>
    <property type="match status" value="1"/>
</dbReference>
<reference evidence="16" key="1">
    <citation type="submission" date="2016-07" db="EMBL/GenBank/DDBJ databases">
        <authorList>
            <person name="Bretaudeau A."/>
        </authorList>
    </citation>
    <scope>NUCLEOTIDE SEQUENCE</scope>
    <source>
        <strain evidence="16">Rice</strain>
        <tissue evidence="16">Whole body</tissue>
    </source>
</reference>
<dbReference type="GO" id="GO:0008270">
    <property type="term" value="F:zinc ion binding"/>
    <property type="evidence" value="ECO:0007669"/>
    <property type="project" value="UniProtKB-UniRule"/>
</dbReference>
<dbReference type="EMBL" id="ODYU01006417">
    <property type="protein sequence ID" value="SOQ48238.1"/>
    <property type="molecule type" value="Genomic_DNA"/>
</dbReference>
<evidence type="ECO:0000256" key="13">
    <source>
        <dbReference type="PROSITE-ProRule" id="PRU01263"/>
    </source>
</evidence>
<comment type="function">
    <text evidence="1">May be involved in transcriptional regulation.</text>
</comment>
<feature type="domain" description="ZAD" evidence="15">
    <location>
        <begin position="46"/>
        <end position="122"/>
    </location>
</feature>
<name>A0A2H1W5B4_SPOFR</name>
<dbReference type="InterPro" id="IPR012934">
    <property type="entry name" value="Znf_AD"/>
</dbReference>
<dbReference type="GO" id="GO:0005634">
    <property type="term" value="C:nucleus"/>
    <property type="evidence" value="ECO:0007669"/>
    <property type="project" value="UniProtKB-SubCell"/>
</dbReference>
<feature type="domain" description="C2H2-type" evidence="14">
    <location>
        <begin position="658"/>
        <end position="687"/>
    </location>
</feature>
<evidence type="ECO:0000256" key="12">
    <source>
        <dbReference type="PROSITE-ProRule" id="PRU00042"/>
    </source>
</evidence>
<feature type="domain" description="C2H2-type" evidence="14">
    <location>
        <begin position="288"/>
        <end position="315"/>
    </location>
</feature>
<dbReference type="PANTHER" id="PTHR24379:SF121">
    <property type="entry name" value="C2H2-TYPE DOMAIN-CONTAINING PROTEIN"/>
    <property type="match status" value="1"/>
</dbReference>
<dbReference type="Gene3D" id="3.40.1800.20">
    <property type="match status" value="1"/>
</dbReference>
<dbReference type="PANTHER" id="PTHR24379">
    <property type="entry name" value="KRAB AND ZINC FINGER DOMAIN-CONTAINING"/>
    <property type="match status" value="1"/>
</dbReference>
<feature type="domain" description="C2H2-type" evidence="14">
    <location>
        <begin position="602"/>
        <end position="629"/>
    </location>
</feature>
<sequence>MSMIIVGGKTEYLTQLNSQSLDGFIVWSYLKMASFNNHRTEIKQEELCRTCLSKDNQLLSLFDELTGTTTTLDYIVTTTTGLKISRNDGLPSTICLECKEKATIAFDFKKKSEESNLSLRGFIKKEKKETYTVTKKTSHTDMSGVKTEDLSHDLHEVDDFDDNNFNTLDSGPDLCELDTVKTEIEVPDLKLRFVCKSCLADFDSLDKLKDHEKICIKVECDETNRTYCPLCGTCYNGAGNLTKHMWESHADLMGPKKRGRPKKVLTSTILNKLSENGFCITSMPAKKIECAFCKEHFETKEELGSHVISHKDTKVLRCGLCKKTYLNKENFDLHVCVDEKEDSENESNKAEQNEIKEKVPLEMTLRQILEPNVDVENFNLLLVCSACNCILQSEADLINHRDAEHPELSHRCNLCTKVFATLRSAARHRSICKQIERKHKCTTCGLKFAYQISLNKHILRYHEGQSVSVKFIDSKTKRDESQYQCDTCKRSFTKRELLVKHTKIHMPIENYFECDVCEKKFHRRDNLRSHKRVHDLHRDKKSTNNCLCLYCGRSFSNSSNLIVHMRRHTGEKPYKCDFCGKGFPRSSDLQCHRRSHTGEKPCVCRVCGKGFSRSNKLSRHMRVHTGQRPYKCTYCEKAFSQSNDLNLHIRRHTGDRPYICEVCGDRFIQGTALQNHRRAHGHFPAPPAETPSNVQSLAYTVQAMNPNTQ</sequence>
<dbReference type="SMART" id="SM00355">
    <property type="entry name" value="ZnF_C2H2"/>
    <property type="match status" value="14"/>
</dbReference>
<proteinExistence type="inferred from homology"/>
<feature type="binding site" evidence="13">
    <location>
        <position position="51"/>
    </location>
    <ligand>
        <name>Zn(2+)</name>
        <dbReference type="ChEBI" id="CHEBI:29105"/>
    </ligand>
</feature>
<dbReference type="PROSITE" id="PS00028">
    <property type="entry name" value="ZINC_FINGER_C2H2_1"/>
    <property type="match status" value="10"/>
</dbReference>
<keyword evidence="4 13" id="KW-0479">Metal-binding</keyword>
<keyword evidence="11" id="KW-0539">Nucleus</keyword>
<feature type="domain" description="C2H2-type" evidence="14">
    <location>
        <begin position="439"/>
        <end position="467"/>
    </location>
</feature>
<evidence type="ECO:0000256" key="2">
    <source>
        <dbReference type="ARBA" id="ARBA00004123"/>
    </source>
</evidence>
<dbReference type="SUPFAM" id="SSF57667">
    <property type="entry name" value="beta-beta-alpha zinc fingers"/>
    <property type="match status" value="6"/>
</dbReference>
<evidence type="ECO:0000256" key="4">
    <source>
        <dbReference type="ARBA" id="ARBA00022723"/>
    </source>
</evidence>
<feature type="domain" description="C2H2-type" evidence="14">
    <location>
        <begin position="483"/>
        <end position="505"/>
    </location>
</feature>
<protein>
    <submittedName>
        <fullName evidence="16">SFRICE_020277</fullName>
    </submittedName>
</protein>
<dbReference type="FunFam" id="3.30.160.60:FF:000226">
    <property type="entry name" value="Zinc finger protein 236 variant"/>
    <property type="match status" value="1"/>
</dbReference>
<feature type="binding site" evidence="13">
    <location>
        <position position="98"/>
    </location>
    <ligand>
        <name>Zn(2+)</name>
        <dbReference type="ChEBI" id="CHEBI:29105"/>
    </ligand>
</feature>
<evidence type="ECO:0000256" key="5">
    <source>
        <dbReference type="ARBA" id="ARBA00022737"/>
    </source>
</evidence>
<dbReference type="Pfam" id="PF13912">
    <property type="entry name" value="zf-C2H2_6"/>
    <property type="match status" value="2"/>
</dbReference>
<comment type="subcellular location">
    <subcellularLocation>
        <location evidence="2">Nucleus</location>
    </subcellularLocation>
</comment>
<evidence type="ECO:0000256" key="10">
    <source>
        <dbReference type="ARBA" id="ARBA00023163"/>
    </source>
</evidence>
<feature type="domain" description="C2H2-type" evidence="14">
    <location>
        <begin position="630"/>
        <end position="657"/>
    </location>
</feature>
<evidence type="ECO:0000256" key="6">
    <source>
        <dbReference type="ARBA" id="ARBA00022771"/>
    </source>
</evidence>
<dbReference type="PROSITE" id="PS50157">
    <property type="entry name" value="ZINC_FINGER_C2H2_2"/>
    <property type="match status" value="9"/>
</dbReference>
<dbReference type="SUPFAM" id="SSF57716">
    <property type="entry name" value="Glucocorticoid receptor-like (DNA-binding domain)"/>
    <property type="match status" value="1"/>
</dbReference>
<comment type="similarity">
    <text evidence="3">Belongs to the krueppel C2H2-type zinc-finger protein family.</text>
</comment>
<evidence type="ECO:0000313" key="16">
    <source>
        <dbReference type="EMBL" id="SOQ48238.1"/>
    </source>
</evidence>
<keyword evidence="6 12" id="KW-0863">Zinc-finger</keyword>
<feature type="domain" description="C2H2-type" evidence="14">
    <location>
        <begin position="512"/>
        <end position="539"/>
    </location>
</feature>
<dbReference type="InterPro" id="IPR013087">
    <property type="entry name" value="Znf_C2H2_type"/>
</dbReference>
<feature type="binding site" evidence="13">
    <location>
        <position position="95"/>
    </location>
    <ligand>
        <name>Zn(2+)</name>
        <dbReference type="ChEBI" id="CHEBI:29105"/>
    </ligand>
</feature>
<feature type="binding site" evidence="13">
    <location>
        <position position="48"/>
    </location>
    <ligand>
        <name>Zn(2+)</name>
        <dbReference type="ChEBI" id="CHEBI:29105"/>
    </ligand>
</feature>
<dbReference type="Pfam" id="PF00096">
    <property type="entry name" value="zf-C2H2"/>
    <property type="match status" value="6"/>
</dbReference>
<keyword evidence="8" id="KW-0805">Transcription regulation</keyword>
<keyword evidence="9" id="KW-0238">DNA-binding</keyword>
<keyword evidence="10" id="KW-0804">Transcription</keyword>
<evidence type="ECO:0000256" key="8">
    <source>
        <dbReference type="ARBA" id="ARBA00023015"/>
    </source>
</evidence>
<dbReference type="FunFam" id="3.30.160.60:FF:001290">
    <property type="entry name" value="Zinc finger 45-like"/>
    <property type="match status" value="1"/>
</dbReference>
<dbReference type="AlphaFoldDB" id="A0A2H1W5B4"/>
<dbReference type="FunFam" id="3.30.160.60:FF:000478">
    <property type="entry name" value="Zinc finger protein 133"/>
    <property type="match status" value="1"/>
</dbReference>
<evidence type="ECO:0000256" key="3">
    <source>
        <dbReference type="ARBA" id="ARBA00006991"/>
    </source>
</evidence>